<organism evidence="1 2">
    <name type="scientific">Marchantia polymorpha</name>
    <name type="common">Common liverwort</name>
    <name type="synonym">Marchantia aquatica</name>
    <dbReference type="NCBI Taxonomy" id="3197"/>
    <lineage>
        <taxon>Eukaryota</taxon>
        <taxon>Viridiplantae</taxon>
        <taxon>Streptophyta</taxon>
        <taxon>Embryophyta</taxon>
        <taxon>Marchantiophyta</taxon>
        <taxon>Marchantiopsida</taxon>
        <taxon>Marchantiidae</taxon>
        <taxon>Marchantiales</taxon>
        <taxon>Marchantiaceae</taxon>
        <taxon>Marchantia</taxon>
    </lineage>
</organism>
<gene>
    <name evidence="1" type="ORF">MARPO_0015s0147</name>
</gene>
<keyword evidence="2" id="KW-1185">Reference proteome</keyword>
<dbReference type="AlphaFoldDB" id="A0A2R6XGV4"/>
<protein>
    <submittedName>
        <fullName evidence="1">Uncharacterized protein</fullName>
    </submittedName>
</protein>
<evidence type="ECO:0000313" key="1">
    <source>
        <dbReference type="EMBL" id="PTQ45353.1"/>
    </source>
</evidence>
<reference evidence="2" key="1">
    <citation type="journal article" date="2017" name="Cell">
        <title>Insights into land plant evolution garnered from the Marchantia polymorpha genome.</title>
        <authorList>
            <person name="Bowman J.L."/>
            <person name="Kohchi T."/>
            <person name="Yamato K.T."/>
            <person name="Jenkins J."/>
            <person name="Shu S."/>
            <person name="Ishizaki K."/>
            <person name="Yamaoka S."/>
            <person name="Nishihama R."/>
            <person name="Nakamura Y."/>
            <person name="Berger F."/>
            <person name="Adam C."/>
            <person name="Aki S.S."/>
            <person name="Althoff F."/>
            <person name="Araki T."/>
            <person name="Arteaga-Vazquez M.A."/>
            <person name="Balasubrmanian S."/>
            <person name="Barry K."/>
            <person name="Bauer D."/>
            <person name="Boehm C.R."/>
            <person name="Briginshaw L."/>
            <person name="Caballero-Perez J."/>
            <person name="Catarino B."/>
            <person name="Chen F."/>
            <person name="Chiyoda S."/>
            <person name="Chovatia M."/>
            <person name="Davies K.M."/>
            <person name="Delmans M."/>
            <person name="Demura T."/>
            <person name="Dierschke T."/>
            <person name="Dolan L."/>
            <person name="Dorantes-Acosta A.E."/>
            <person name="Eklund D.M."/>
            <person name="Florent S.N."/>
            <person name="Flores-Sandoval E."/>
            <person name="Fujiyama A."/>
            <person name="Fukuzawa H."/>
            <person name="Galik B."/>
            <person name="Grimanelli D."/>
            <person name="Grimwood J."/>
            <person name="Grossniklaus U."/>
            <person name="Hamada T."/>
            <person name="Haseloff J."/>
            <person name="Hetherington A.J."/>
            <person name="Higo A."/>
            <person name="Hirakawa Y."/>
            <person name="Hundley H.N."/>
            <person name="Ikeda Y."/>
            <person name="Inoue K."/>
            <person name="Inoue S.I."/>
            <person name="Ishida S."/>
            <person name="Jia Q."/>
            <person name="Kakita M."/>
            <person name="Kanazawa T."/>
            <person name="Kawai Y."/>
            <person name="Kawashima T."/>
            <person name="Kennedy M."/>
            <person name="Kinose K."/>
            <person name="Kinoshita T."/>
            <person name="Kohara Y."/>
            <person name="Koide E."/>
            <person name="Komatsu K."/>
            <person name="Kopischke S."/>
            <person name="Kubo M."/>
            <person name="Kyozuka J."/>
            <person name="Lagercrantz U."/>
            <person name="Lin S.S."/>
            <person name="Lindquist E."/>
            <person name="Lipzen A.M."/>
            <person name="Lu C.W."/>
            <person name="De Luna E."/>
            <person name="Martienssen R.A."/>
            <person name="Minamino N."/>
            <person name="Mizutani M."/>
            <person name="Mizutani M."/>
            <person name="Mochizuki N."/>
            <person name="Monte I."/>
            <person name="Mosher R."/>
            <person name="Nagasaki H."/>
            <person name="Nakagami H."/>
            <person name="Naramoto S."/>
            <person name="Nishitani K."/>
            <person name="Ohtani M."/>
            <person name="Okamoto T."/>
            <person name="Okumura M."/>
            <person name="Phillips J."/>
            <person name="Pollak B."/>
            <person name="Reinders A."/>
            <person name="Rovekamp M."/>
            <person name="Sano R."/>
            <person name="Sawa S."/>
            <person name="Schmid M.W."/>
            <person name="Shirakawa M."/>
            <person name="Solano R."/>
            <person name="Spunde A."/>
            <person name="Suetsugu N."/>
            <person name="Sugano S."/>
            <person name="Sugiyama A."/>
            <person name="Sun R."/>
            <person name="Suzuki Y."/>
            <person name="Takenaka M."/>
            <person name="Takezawa D."/>
            <person name="Tomogane H."/>
            <person name="Tsuzuki M."/>
            <person name="Ueda T."/>
            <person name="Umeda M."/>
            <person name="Ward J.M."/>
            <person name="Watanabe Y."/>
            <person name="Yazaki K."/>
            <person name="Yokoyama R."/>
            <person name="Yoshitake Y."/>
            <person name="Yotsui I."/>
            <person name="Zachgo S."/>
            <person name="Schmutz J."/>
        </authorList>
    </citation>
    <scope>NUCLEOTIDE SEQUENCE [LARGE SCALE GENOMIC DNA]</scope>
    <source>
        <strain evidence="2">Tak-1</strain>
    </source>
</reference>
<proteinExistence type="predicted"/>
<sequence length="121" mass="12998">MRNEGWAQTVLRPGRGRAWTERSGRGAVAGASGGGRVRPLSPALGLGLDRGGLASRKAGGEALLNGERARHRGSGKDRKLVNVQTKALSVASKERERAMVIIVAGTMQMRWWCRPDDIRPG</sequence>
<dbReference type="EMBL" id="KZ772687">
    <property type="protein sequence ID" value="PTQ45353.1"/>
    <property type="molecule type" value="Genomic_DNA"/>
</dbReference>
<dbReference type="Proteomes" id="UP000244005">
    <property type="component" value="Unassembled WGS sequence"/>
</dbReference>
<accession>A0A2R6XGV4</accession>
<name>A0A2R6XGV4_MARPO</name>
<evidence type="ECO:0000313" key="2">
    <source>
        <dbReference type="Proteomes" id="UP000244005"/>
    </source>
</evidence>
<dbReference type="Gramene" id="Mp2g08620.1">
    <property type="protein sequence ID" value="Mp2g08620.1.cds1"/>
    <property type="gene ID" value="Mp2g08620"/>
</dbReference>